<keyword evidence="4 7" id="KW-1133">Transmembrane helix</keyword>
<dbReference type="PIRSF" id="PIRSF015840">
    <property type="entry name" value="DUF284_TM_euk"/>
    <property type="match status" value="1"/>
</dbReference>
<evidence type="ECO:0000256" key="2">
    <source>
        <dbReference type="ARBA" id="ARBA00009457"/>
    </source>
</evidence>
<dbReference type="OrthoDB" id="340608at2759"/>
<dbReference type="VEuPathDB" id="GiardiaDB:SS50377_23291"/>
<protein>
    <submittedName>
        <fullName evidence="8">Cell division protein 50</fullName>
    </submittedName>
</protein>
<dbReference type="PANTHER" id="PTHR10926">
    <property type="entry name" value="CELL CYCLE CONTROL PROTEIN 50"/>
    <property type="match status" value="1"/>
</dbReference>
<evidence type="ECO:0000313" key="9">
    <source>
        <dbReference type="EMBL" id="KAH0575651.1"/>
    </source>
</evidence>
<comment type="similarity">
    <text evidence="2 6">Belongs to the CDC50/LEM3 family.</text>
</comment>
<dbReference type="PANTHER" id="PTHR10926:SF0">
    <property type="entry name" value="CDC50, ISOFORM A"/>
    <property type="match status" value="1"/>
</dbReference>
<dbReference type="InterPro" id="IPR005045">
    <property type="entry name" value="CDC50/LEM3_fam"/>
</dbReference>
<evidence type="ECO:0000256" key="3">
    <source>
        <dbReference type="ARBA" id="ARBA00022692"/>
    </source>
</evidence>
<evidence type="ECO:0000256" key="7">
    <source>
        <dbReference type="SAM" id="Phobius"/>
    </source>
</evidence>
<dbReference type="Proteomes" id="UP000018208">
    <property type="component" value="Unassembled WGS sequence"/>
</dbReference>
<comment type="subcellular location">
    <subcellularLocation>
        <location evidence="1">Membrane</location>
        <topology evidence="1">Multi-pass membrane protein</topology>
    </subcellularLocation>
</comment>
<keyword evidence="8" id="KW-0131">Cell cycle</keyword>
<feature type="transmembrane region" description="Helical" evidence="7">
    <location>
        <begin position="31"/>
        <end position="51"/>
    </location>
</feature>
<evidence type="ECO:0000256" key="1">
    <source>
        <dbReference type="ARBA" id="ARBA00004141"/>
    </source>
</evidence>
<accession>V6M1U0</accession>
<dbReference type="GO" id="GO:0005886">
    <property type="term" value="C:plasma membrane"/>
    <property type="evidence" value="ECO:0007669"/>
    <property type="project" value="TreeGrafter"/>
</dbReference>
<keyword evidence="8" id="KW-0132">Cell division</keyword>
<dbReference type="GO" id="GO:0005794">
    <property type="term" value="C:Golgi apparatus"/>
    <property type="evidence" value="ECO:0007669"/>
    <property type="project" value="TreeGrafter"/>
</dbReference>
<evidence type="ECO:0000313" key="10">
    <source>
        <dbReference type="Proteomes" id="UP000018208"/>
    </source>
</evidence>
<keyword evidence="5 6" id="KW-0472">Membrane</keyword>
<reference evidence="8 9" key="1">
    <citation type="journal article" date="2014" name="PLoS Genet.">
        <title>The Genome of Spironucleus salmonicida Highlights a Fish Pathogen Adapted to Fluctuating Environments.</title>
        <authorList>
            <person name="Xu F."/>
            <person name="Jerlstrom-Hultqvist J."/>
            <person name="Einarsson E."/>
            <person name="Astvaldsson A."/>
            <person name="Svard S.G."/>
            <person name="Andersson J.O."/>
        </authorList>
    </citation>
    <scope>NUCLEOTIDE SEQUENCE</scope>
    <source>
        <strain evidence="9">ATCC 50377</strain>
    </source>
</reference>
<dbReference type="Pfam" id="PF03381">
    <property type="entry name" value="CDC50"/>
    <property type="match status" value="1"/>
</dbReference>
<dbReference type="EMBL" id="AUWU02000003">
    <property type="protein sequence ID" value="KAH0575651.1"/>
    <property type="molecule type" value="Genomic_DNA"/>
</dbReference>
<keyword evidence="3 7" id="KW-0812">Transmembrane</keyword>
<organism evidence="8">
    <name type="scientific">Spironucleus salmonicida</name>
    <dbReference type="NCBI Taxonomy" id="348837"/>
    <lineage>
        <taxon>Eukaryota</taxon>
        <taxon>Metamonada</taxon>
        <taxon>Diplomonadida</taxon>
        <taxon>Hexamitidae</taxon>
        <taxon>Hexamitinae</taxon>
        <taxon>Spironucleus</taxon>
    </lineage>
</organism>
<dbReference type="EMBL" id="KI546046">
    <property type="protein sequence ID" value="EST47159.1"/>
    <property type="molecule type" value="Genomic_DNA"/>
</dbReference>
<dbReference type="AlphaFoldDB" id="V6M1U0"/>
<evidence type="ECO:0000256" key="6">
    <source>
        <dbReference type="PIRNR" id="PIRNR015840"/>
    </source>
</evidence>
<feature type="transmembrane region" description="Helical" evidence="7">
    <location>
        <begin position="266"/>
        <end position="290"/>
    </location>
</feature>
<evidence type="ECO:0000256" key="4">
    <source>
        <dbReference type="ARBA" id="ARBA00022989"/>
    </source>
</evidence>
<keyword evidence="10" id="KW-1185">Reference proteome</keyword>
<evidence type="ECO:0000313" key="8">
    <source>
        <dbReference type="EMBL" id="EST47159.1"/>
    </source>
</evidence>
<sequence>MGLISIDAKAANQRFFQQTLHHCIPISHPGIVIIVLSIFGGFLVVIGGFFYQQALGLSYIEVEHTNSNTPQEHQFTLDNFNPNQLVHVYYRVPNFFQNIRSYVQSFSLDQLKAKNTMLQAKVNEDCDKPTTAKPIVQYPCGMQFKSMNRDTYSFKYQNSTQIVLNKDNIAFPGDIKQNTLFGVAFKRFDFAQHFGVPTMTWQDVANWMRPSAFSSAQKYYGAMKLDNNKLILISNGSHMNGTLVFSEKRIIIVAQLSSLGGKAETAATSICCMVTGCISAVSALVFAIIASIKGPRSKKYETEIDKLRVITNSSIQIEEIEKVQEARVQQVKRQLGIK</sequence>
<dbReference type="GO" id="GO:0051301">
    <property type="term" value="P:cell division"/>
    <property type="evidence" value="ECO:0007669"/>
    <property type="project" value="UniProtKB-KW"/>
</dbReference>
<reference evidence="9" key="2">
    <citation type="submission" date="2020-12" db="EMBL/GenBank/DDBJ databases">
        <title>New Spironucleus salmonicida genome in near-complete chromosomes.</title>
        <authorList>
            <person name="Xu F."/>
            <person name="Kurt Z."/>
            <person name="Jimenez-Gonzalez A."/>
            <person name="Astvaldsson A."/>
            <person name="Andersson J.O."/>
            <person name="Svard S.G."/>
        </authorList>
    </citation>
    <scope>NUCLEOTIDE SEQUENCE</scope>
    <source>
        <strain evidence="9">ATCC 50377</strain>
    </source>
</reference>
<dbReference type="GO" id="GO:0005783">
    <property type="term" value="C:endoplasmic reticulum"/>
    <property type="evidence" value="ECO:0007669"/>
    <property type="project" value="TreeGrafter"/>
</dbReference>
<proteinExistence type="inferred from homology"/>
<name>V6M1U0_9EUKA</name>
<evidence type="ECO:0000256" key="5">
    <source>
        <dbReference type="ARBA" id="ARBA00023136"/>
    </source>
</evidence>
<gene>
    <name evidence="8" type="ORF">SS50377_12670</name>
    <name evidence="9" type="ORF">SS50377_23291</name>
</gene>